<organism evidence="1 2">
    <name type="scientific">Mycobacterium tuberculosis</name>
    <dbReference type="NCBI Taxonomy" id="1773"/>
    <lineage>
        <taxon>Bacteria</taxon>
        <taxon>Bacillati</taxon>
        <taxon>Actinomycetota</taxon>
        <taxon>Actinomycetes</taxon>
        <taxon>Mycobacteriales</taxon>
        <taxon>Mycobacteriaceae</taxon>
        <taxon>Mycobacterium</taxon>
        <taxon>Mycobacterium tuberculosis complex</taxon>
    </lineage>
</organism>
<proteinExistence type="predicted"/>
<sequence>MNRFDGLPVVLAVGIVVVCVHAHRAGPVQRDNGDDVFEPGRLHAAQQVAHGPAVELEHAQGVAAAQQLIGGLVVQRHGFQVEVDTPVGPDVVDRVADDRQVPQAQEVHFQQTDGLARRVIPAGDDGPVLRPLPQRDGLSQRLAAHDHRAGVHTRVADQAFQPACGLVDGAYVRVGFDQAADLGGLLVPFVAGIGDPRQRDVFGHDRRRQRLGDPVGDGEPGLPVVDSRRILQRRFGFDGAEGDDLRDPVVAPLVGCVAHHLTAAPVVEVDIDVGHRGALGVEEPLEQQTVWNRVDVGDAQRVGDQRAGGRAAAGTHPYARRPRVADQVGDDQKVRWETFGADDVDLVGGALAVPVRRTGRKSPAKPGVHLVTQPGRLVMPIGHRKHGHPVARCPHVGVGLHPFGDQQGGVTRARHFVVPDLAHLGGRLQVVAVTVELEAIRIREGLAGLHTQQSLMVVGGVAGHVVAVIGGKRRNVERASDLEQTVTDPAFDGQPVVHQLKEVVVRSDDLPPLRRGFERLPILAEPQAGLHLPRRASGGDDDALGVFGDELGVHARPLAQLALEGSMRGQLEQVAQTGGVLGHHRQVRVGAAAGDVVGLLAGVTPQDAPGVEPRARRDVCLHADDRLDPGLGRGVVELAGTEHVSVVGHPHRGHPQPLHLGEHGRDLRGTVQHRILGVVVQVHEGGPRR</sequence>
<dbReference type="EMBL" id="CNFT01000242">
    <property type="protein sequence ID" value="CKR41782.1"/>
    <property type="molecule type" value="Genomic_DNA"/>
</dbReference>
<protein>
    <submittedName>
        <fullName evidence="1">Uncharacterized protein</fullName>
    </submittedName>
</protein>
<dbReference type="AlphaFoldDB" id="A0A654ZX86"/>
<dbReference type="AntiFam" id="ANF00080">
    <property type="entry name" value="Shadow ORF (opposite dnaE)"/>
</dbReference>
<reference evidence="1 2" key="1">
    <citation type="submission" date="2015-03" db="EMBL/GenBank/DDBJ databases">
        <authorList>
            <consortium name="Pathogen Informatics"/>
        </authorList>
    </citation>
    <scope>NUCLEOTIDE SEQUENCE [LARGE SCALE GENOMIC DNA]</scope>
    <source>
        <strain evidence="1 2">Bir 185</strain>
    </source>
</reference>
<dbReference type="Proteomes" id="UP000050164">
    <property type="component" value="Unassembled WGS sequence"/>
</dbReference>
<gene>
    <name evidence="1" type="ORF">ERS027659_01362</name>
</gene>
<name>A0A654ZX86_MYCTX</name>
<evidence type="ECO:0000313" key="1">
    <source>
        <dbReference type="EMBL" id="CKR41782.1"/>
    </source>
</evidence>
<accession>A0A654ZX86</accession>
<evidence type="ECO:0000313" key="2">
    <source>
        <dbReference type="Proteomes" id="UP000050164"/>
    </source>
</evidence>